<evidence type="ECO:0000256" key="8">
    <source>
        <dbReference type="ARBA" id="ARBA00023136"/>
    </source>
</evidence>
<dbReference type="PANTHER" id="PTHR24223:SF443">
    <property type="entry name" value="MULTIDRUG-RESISTANCE LIKE PROTEIN 1, ISOFORM I"/>
    <property type="match status" value="1"/>
</dbReference>
<dbReference type="Gene3D" id="1.20.1560.10">
    <property type="entry name" value="ABC transporter type 1, transmembrane domain"/>
    <property type="match status" value="1"/>
</dbReference>
<gene>
    <name evidence="12" type="ORF">KVV02_003156</name>
</gene>
<comment type="subcellular location">
    <subcellularLocation>
        <location evidence="1">Endomembrane system</location>
        <topology evidence="1">Multi-pass membrane protein</topology>
    </subcellularLocation>
</comment>
<keyword evidence="3 10" id="KW-0812">Transmembrane</keyword>
<dbReference type="SUPFAM" id="SSF52540">
    <property type="entry name" value="P-loop containing nucleoside triphosphate hydrolases"/>
    <property type="match status" value="1"/>
</dbReference>
<dbReference type="InterPro" id="IPR003439">
    <property type="entry name" value="ABC_transporter-like_ATP-bd"/>
</dbReference>
<feature type="domain" description="ABC transmembrane type-1" evidence="11">
    <location>
        <begin position="126"/>
        <end position="406"/>
    </location>
</feature>
<dbReference type="GO" id="GO:0000329">
    <property type="term" value="C:fungal-type vacuole membrane"/>
    <property type="evidence" value="ECO:0007669"/>
    <property type="project" value="UniProtKB-ARBA"/>
</dbReference>
<sequence length="531" mass="59881">MKDGEIAETGHYEELMAAQQSFYELIKEYSAKHSRRRNSHAVVGTTLAEAILEETEESVAESDNATIEELEEDQGLLIKKQLTKAVGDDFAEEEDELIAEEAMKKGGIEWNLVKAYIKAGTVKLSVAVVLLCLITELCMVGTSLWLKHWITKTKEELDDSLALFLGVYAALTVVYVVLFIVFLYLILAVGRIRASELIHQRLLSTVLRLPMSFFDTTPIGRIVNRFSSDCFSIDEHLPWKFMDLTYLVVSVSITMVMISVTTPIFIALIPILAVVYYLIQDYYLWATRSLKRINSTSLSPLYQHFDETLNGVATIRAMAVQQQFIQENTKRTDYHSNAFTAYKYSDRWVELRLQWLGSTIIFIIALSGVFGRYTLDPSLVGLALNYAMGVTDNIMWLCRDFSEWQSHLVAVERVQEYTDKHTEAPEKLERSVPAQWPDQGRVVFKNFSARYREGLDLVVKNLSFEVQPCEKIGIVGRTGAGKSSLTLALFRIIEAANSDWARASDNSGYHGSNKDDGGSIVGENSLAHGRI</sequence>
<feature type="transmembrane region" description="Helical" evidence="10">
    <location>
        <begin position="166"/>
        <end position="187"/>
    </location>
</feature>
<keyword evidence="4" id="KW-0677">Repeat</keyword>
<dbReference type="GO" id="GO:0140359">
    <property type="term" value="F:ABC-type transporter activity"/>
    <property type="evidence" value="ECO:0007669"/>
    <property type="project" value="InterPro"/>
</dbReference>
<dbReference type="InterPro" id="IPR036640">
    <property type="entry name" value="ABC1_TM_sf"/>
</dbReference>
<dbReference type="EMBL" id="JAIFTL010000144">
    <property type="protein sequence ID" value="KAG9322481.1"/>
    <property type="molecule type" value="Genomic_DNA"/>
</dbReference>
<feature type="region of interest" description="Disordered" evidence="9">
    <location>
        <begin position="503"/>
        <end position="531"/>
    </location>
</feature>
<dbReference type="InterPro" id="IPR011527">
    <property type="entry name" value="ABC1_TM_dom"/>
</dbReference>
<feature type="transmembrane region" description="Helical" evidence="10">
    <location>
        <begin position="241"/>
        <end position="258"/>
    </location>
</feature>
<dbReference type="AlphaFoldDB" id="A0A9P8A4V2"/>
<evidence type="ECO:0000259" key="11">
    <source>
        <dbReference type="PROSITE" id="PS50929"/>
    </source>
</evidence>
<dbReference type="SUPFAM" id="SSF90123">
    <property type="entry name" value="ABC transporter transmembrane region"/>
    <property type="match status" value="1"/>
</dbReference>
<evidence type="ECO:0000313" key="12">
    <source>
        <dbReference type="EMBL" id="KAG9322481.1"/>
    </source>
</evidence>
<comment type="caution">
    <text evidence="12">The sequence shown here is derived from an EMBL/GenBank/DDBJ whole genome shotgun (WGS) entry which is preliminary data.</text>
</comment>
<protein>
    <recommendedName>
        <fullName evidence="11">ABC transmembrane type-1 domain-containing protein</fullName>
    </recommendedName>
</protein>
<dbReference type="Proteomes" id="UP000717515">
    <property type="component" value="Unassembled WGS sequence"/>
</dbReference>
<dbReference type="GO" id="GO:0012505">
    <property type="term" value="C:endomembrane system"/>
    <property type="evidence" value="ECO:0007669"/>
    <property type="project" value="UniProtKB-SubCell"/>
</dbReference>
<keyword evidence="7 10" id="KW-1133">Transmembrane helix</keyword>
<dbReference type="PROSITE" id="PS50929">
    <property type="entry name" value="ABC_TM1F"/>
    <property type="match status" value="1"/>
</dbReference>
<dbReference type="Pfam" id="PF00005">
    <property type="entry name" value="ABC_tran"/>
    <property type="match status" value="1"/>
</dbReference>
<dbReference type="InterPro" id="IPR050173">
    <property type="entry name" value="ABC_transporter_C-like"/>
</dbReference>
<dbReference type="Pfam" id="PF00664">
    <property type="entry name" value="ABC_membrane"/>
    <property type="match status" value="1"/>
</dbReference>
<feature type="transmembrane region" description="Helical" evidence="10">
    <location>
        <begin position="264"/>
        <end position="285"/>
    </location>
</feature>
<dbReference type="InterPro" id="IPR027417">
    <property type="entry name" value="P-loop_NTPase"/>
</dbReference>
<evidence type="ECO:0000256" key="3">
    <source>
        <dbReference type="ARBA" id="ARBA00022692"/>
    </source>
</evidence>
<dbReference type="CDD" id="cd18580">
    <property type="entry name" value="ABC_6TM_ABCC_D2"/>
    <property type="match status" value="1"/>
</dbReference>
<evidence type="ECO:0000256" key="10">
    <source>
        <dbReference type="SAM" id="Phobius"/>
    </source>
</evidence>
<feature type="transmembrane region" description="Helical" evidence="10">
    <location>
        <begin position="353"/>
        <end position="373"/>
    </location>
</feature>
<accession>A0A9P8A4V2</accession>
<evidence type="ECO:0000256" key="9">
    <source>
        <dbReference type="SAM" id="MobiDB-lite"/>
    </source>
</evidence>
<evidence type="ECO:0000256" key="5">
    <source>
        <dbReference type="ARBA" id="ARBA00022741"/>
    </source>
</evidence>
<keyword evidence="8 10" id="KW-0472">Membrane</keyword>
<keyword evidence="5" id="KW-0547">Nucleotide-binding</keyword>
<evidence type="ECO:0000256" key="4">
    <source>
        <dbReference type="ARBA" id="ARBA00022737"/>
    </source>
</evidence>
<dbReference type="InterPro" id="IPR044726">
    <property type="entry name" value="ABCC_6TM_D2"/>
</dbReference>
<dbReference type="GO" id="GO:0016887">
    <property type="term" value="F:ATP hydrolysis activity"/>
    <property type="evidence" value="ECO:0007669"/>
    <property type="project" value="InterPro"/>
</dbReference>
<evidence type="ECO:0000256" key="7">
    <source>
        <dbReference type="ARBA" id="ARBA00022989"/>
    </source>
</evidence>
<evidence type="ECO:0000256" key="6">
    <source>
        <dbReference type="ARBA" id="ARBA00022840"/>
    </source>
</evidence>
<dbReference type="Gene3D" id="3.40.50.300">
    <property type="entry name" value="P-loop containing nucleotide triphosphate hydrolases"/>
    <property type="match status" value="1"/>
</dbReference>
<keyword evidence="6" id="KW-0067">ATP-binding</keyword>
<keyword evidence="2" id="KW-0813">Transport</keyword>
<evidence type="ECO:0000313" key="13">
    <source>
        <dbReference type="Proteomes" id="UP000717515"/>
    </source>
</evidence>
<dbReference type="PANTHER" id="PTHR24223">
    <property type="entry name" value="ATP-BINDING CASSETTE SUB-FAMILY C"/>
    <property type="match status" value="1"/>
</dbReference>
<dbReference type="FunFam" id="1.20.1560.10:FF:000010">
    <property type="entry name" value="Multidrug resistance-associated ABC transporter"/>
    <property type="match status" value="1"/>
</dbReference>
<feature type="transmembrane region" description="Helical" evidence="10">
    <location>
        <begin position="124"/>
        <end position="146"/>
    </location>
</feature>
<proteinExistence type="predicted"/>
<reference evidence="12" key="1">
    <citation type="submission" date="2021-07" db="EMBL/GenBank/DDBJ databases">
        <title>Draft genome of Mortierella alpina, strain LL118, isolated from an aspen leaf litter sample.</title>
        <authorList>
            <person name="Yang S."/>
            <person name="Vinatzer B.A."/>
        </authorList>
    </citation>
    <scope>NUCLEOTIDE SEQUENCE</scope>
    <source>
        <strain evidence="12">LL118</strain>
    </source>
</reference>
<evidence type="ECO:0000256" key="1">
    <source>
        <dbReference type="ARBA" id="ARBA00004127"/>
    </source>
</evidence>
<name>A0A9P8A4V2_MORAP</name>
<dbReference type="GO" id="GO:0005524">
    <property type="term" value="F:ATP binding"/>
    <property type="evidence" value="ECO:0007669"/>
    <property type="project" value="UniProtKB-KW"/>
</dbReference>
<organism evidence="12 13">
    <name type="scientific">Mortierella alpina</name>
    <name type="common">Oleaginous fungus</name>
    <name type="synonym">Mortierella renispora</name>
    <dbReference type="NCBI Taxonomy" id="64518"/>
    <lineage>
        <taxon>Eukaryota</taxon>
        <taxon>Fungi</taxon>
        <taxon>Fungi incertae sedis</taxon>
        <taxon>Mucoromycota</taxon>
        <taxon>Mortierellomycotina</taxon>
        <taxon>Mortierellomycetes</taxon>
        <taxon>Mortierellales</taxon>
        <taxon>Mortierellaceae</taxon>
        <taxon>Mortierella</taxon>
    </lineage>
</organism>
<evidence type="ECO:0000256" key="2">
    <source>
        <dbReference type="ARBA" id="ARBA00022448"/>
    </source>
</evidence>